<dbReference type="AlphaFoldDB" id="A0A9P0CTE1"/>
<dbReference type="PROSITE" id="PS50157">
    <property type="entry name" value="ZINC_FINGER_C2H2_2"/>
    <property type="match status" value="2"/>
</dbReference>
<accession>A0A9P0CTE1</accession>
<proteinExistence type="predicted"/>
<protein>
    <recommendedName>
        <fullName evidence="2">C2H2-type domain-containing protein</fullName>
    </recommendedName>
</protein>
<evidence type="ECO:0000313" key="4">
    <source>
        <dbReference type="Proteomes" id="UP001153636"/>
    </source>
</evidence>
<keyword evidence="4" id="KW-1185">Reference proteome</keyword>
<dbReference type="Pfam" id="PF00096">
    <property type="entry name" value="zf-C2H2"/>
    <property type="match status" value="1"/>
</dbReference>
<name>A0A9P0CTE1_9CUCU</name>
<evidence type="ECO:0000259" key="2">
    <source>
        <dbReference type="PROSITE" id="PS50157"/>
    </source>
</evidence>
<feature type="domain" description="C2H2-type" evidence="2">
    <location>
        <begin position="38"/>
        <end position="65"/>
    </location>
</feature>
<dbReference type="Proteomes" id="UP001153636">
    <property type="component" value="Chromosome 2"/>
</dbReference>
<dbReference type="OrthoDB" id="10004641at2759"/>
<dbReference type="InterPro" id="IPR036236">
    <property type="entry name" value="Znf_C2H2_sf"/>
</dbReference>
<evidence type="ECO:0000256" key="1">
    <source>
        <dbReference type="PROSITE-ProRule" id="PRU00042"/>
    </source>
</evidence>
<keyword evidence="1" id="KW-0863">Zinc-finger</keyword>
<dbReference type="GO" id="GO:0008270">
    <property type="term" value="F:zinc ion binding"/>
    <property type="evidence" value="ECO:0007669"/>
    <property type="project" value="UniProtKB-KW"/>
</dbReference>
<dbReference type="SMART" id="SM00355">
    <property type="entry name" value="ZnF_C2H2"/>
    <property type="match status" value="2"/>
</dbReference>
<keyword evidence="1" id="KW-0862">Zinc</keyword>
<evidence type="ECO:0000313" key="3">
    <source>
        <dbReference type="EMBL" id="CAH1105898.1"/>
    </source>
</evidence>
<dbReference type="Gene3D" id="3.30.160.60">
    <property type="entry name" value="Classic Zinc Finger"/>
    <property type="match status" value="1"/>
</dbReference>
<dbReference type="PROSITE" id="PS00028">
    <property type="entry name" value="ZINC_FINGER_C2H2_1"/>
    <property type="match status" value="1"/>
</dbReference>
<feature type="domain" description="C2H2-type" evidence="2">
    <location>
        <begin position="67"/>
        <end position="95"/>
    </location>
</feature>
<gene>
    <name evidence="3" type="ORF">PSYICH_LOCUS7608</name>
</gene>
<organism evidence="3 4">
    <name type="scientific">Psylliodes chrysocephalus</name>
    <dbReference type="NCBI Taxonomy" id="3402493"/>
    <lineage>
        <taxon>Eukaryota</taxon>
        <taxon>Metazoa</taxon>
        <taxon>Ecdysozoa</taxon>
        <taxon>Arthropoda</taxon>
        <taxon>Hexapoda</taxon>
        <taxon>Insecta</taxon>
        <taxon>Pterygota</taxon>
        <taxon>Neoptera</taxon>
        <taxon>Endopterygota</taxon>
        <taxon>Coleoptera</taxon>
        <taxon>Polyphaga</taxon>
        <taxon>Cucujiformia</taxon>
        <taxon>Chrysomeloidea</taxon>
        <taxon>Chrysomelidae</taxon>
        <taxon>Galerucinae</taxon>
        <taxon>Alticini</taxon>
        <taxon>Psylliodes</taxon>
    </lineage>
</organism>
<dbReference type="EMBL" id="OV651814">
    <property type="protein sequence ID" value="CAH1105898.1"/>
    <property type="molecule type" value="Genomic_DNA"/>
</dbReference>
<dbReference type="SUPFAM" id="SSF57667">
    <property type="entry name" value="beta-beta-alpha zinc fingers"/>
    <property type="match status" value="1"/>
</dbReference>
<keyword evidence="1" id="KW-0479">Metal-binding</keyword>
<reference evidence="3" key="1">
    <citation type="submission" date="2022-01" db="EMBL/GenBank/DDBJ databases">
        <authorList>
            <person name="King R."/>
        </authorList>
    </citation>
    <scope>NUCLEOTIDE SEQUENCE</scope>
</reference>
<dbReference type="InterPro" id="IPR013087">
    <property type="entry name" value="Znf_C2H2_type"/>
</dbReference>
<sequence length="101" mass="12094">MNNFLNLIKSIETVFQQEEEKEARIEVQRIYPLITEKFECPMCGKYYTTKKSLKTHLTIDCQNQEQFHCPFCPQKLKHKRSMMRHINNVHSKQKNVTSDSM</sequence>